<dbReference type="EMBL" id="JWZT01000019">
    <property type="protein sequence ID" value="KII75138.1"/>
    <property type="molecule type" value="Genomic_DNA"/>
</dbReference>
<comment type="caution">
    <text evidence="1">The sequence shown here is derived from an EMBL/GenBank/DDBJ whole genome shotgun (WGS) entry which is preliminary data.</text>
</comment>
<gene>
    <name evidence="1" type="ORF">RF11_10431</name>
</gene>
<organism evidence="1 2">
    <name type="scientific">Thelohanellus kitauei</name>
    <name type="common">Myxosporean</name>
    <dbReference type="NCBI Taxonomy" id="669202"/>
    <lineage>
        <taxon>Eukaryota</taxon>
        <taxon>Metazoa</taxon>
        <taxon>Cnidaria</taxon>
        <taxon>Myxozoa</taxon>
        <taxon>Myxosporea</taxon>
        <taxon>Bivalvulida</taxon>
        <taxon>Platysporina</taxon>
        <taxon>Myxobolidae</taxon>
        <taxon>Thelohanellus</taxon>
    </lineage>
</organism>
<name>A0A0C2JZQ6_THEKT</name>
<dbReference type="Proteomes" id="UP000031668">
    <property type="component" value="Unassembled WGS sequence"/>
</dbReference>
<keyword evidence="2" id="KW-1185">Reference proteome</keyword>
<dbReference type="AlphaFoldDB" id="A0A0C2JZQ6"/>
<protein>
    <submittedName>
        <fullName evidence="1">Uncharacterized protein</fullName>
    </submittedName>
</protein>
<sequence>MSWRLHERGFRDDWLQVRFSSVNKNSCVSHSINPLYDSSPCICSKLHEKILLALFQHALKLYILSKPGSSIKICLKTSTSKWKPSTSICCYRQKSGGYQAKP</sequence>
<reference evidence="1 2" key="1">
    <citation type="journal article" date="2014" name="Genome Biol. Evol.">
        <title>The genome of the myxosporean Thelohanellus kitauei shows adaptations to nutrient acquisition within its fish host.</title>
        <authorList>
            <person name="Yang Y."/>
            <person name="Xiong J."/>
            <person name="Zhou Z."/>
            <person name="Huo F."/>
            <person name="Miao W."/>
            <person name="Ran C."/>
            <person name="Liu Y."/>
            <person name="Zhang J."/>
            <person name="Feng J."/>
            <person name="Wang M."/>
            <person name="Wang M."/>
            <person name="Wang L."/>
            <person name="Yao B."/>
        </authorList>
    </citation>
    <scope>NUCLEOTIDE SEQUENCE [LARGE SCALE GENOMIC DNA]</scope>
    <source>
        <strain evidence="1">Wuqing</strain>
    </source>
</reference>
<accession>A0A0C2JZQ6</accession>
<evidence type="ECO:0000313" key="1">
    <source>
        <dbReference type="EMBL" id="KII75138.1"/>
    </source>
</evidence>
<evidence type="ECO:0000313" key="2">
    <source>
        <dbReference type="Proteomes" id="UP000031668"/>
    </source>
</evidence>
<proteinExistence type="predicted"/>